<evidence type="ECO:0000256" key="4">
    <source>
        <dbReference type="ARBA" id="ARBA00022801"/>
    </source>
</evidence>
<keyword evidence="4" id="KW-0378">Hydrolase</keyword>
<dbReference type="InterPro" id="IPR004843">
    <property type="entry name" value="Calcineurin-like_PHP"/>
</dbReference>
<name>A0AA94EDC9_9GAMM</name>
<comment type="caution">
    <text evidence="10">The sequence shown here is derived from an EMBL/GenBank/DDBJ whole genome shotgun (WGS) entry which is preliminary data.</text>
</comment>
<dbReference type="Gene3D" id="3.60.21.10">
    <property type="match status" value="1"/>
</dbReference>
<dbReference type="PIRSF" id="PIRSF000903">
    <property type="entry name" value="B5n-ttraPtase_sm"/>
    <property type="match status" value="1"/>
</dbReference>
<dbReference type="InterPro" id="IPR029052">
    <property type="entry name" value="Metallo-depent_PP-like"/>
</dbReference>
<dbReference type="NCBIfam" id="NF001204">
    <property type="entry name" value="PRK00166.1"/>
    <property type="match status" value="1"/>
</dbReference>
<protein>
    <recommendedName>
        <fullName evidence="3">bis(5'-nucleosyl)-tetraphosphatase (symmetrical)</fullName>
        <ecNumber evidence="3">3.6.1.41</ecNumber>
    </recommendedName>
    <alternativeName>
        <fullName evidence="6">Ap4A hydrolase</fullName>
    </alternativeName>
    <alternativeName>
        <fullName evidence="5">Diadenosine 5',5'''-P1,P4-tetraphosphate pyrophosphohydrolase</fullName>
    </alternativeName>
    <alternativeName>
        <fullName evidence="7">Diadenosine tetraphosphatase</fullName>
    </alternativeName>
</protein>
<dbReference type="GO" id="GO:0008803">
    <property type="term" value="F:bis(5'-nucleosyl)-tetraphosphatase (symmetrical) activity"/>
    <property type="evidence" value="ECO:0007669"/>
    <property type="project" value="UniProtKB-EC"/>
</dbReference>
<evidence type="ECO:0000313" key="10">
    <source>
        <dbReference type="EMBL" id="RUO42384.1"/>
    </source>
</evidence>
<organism evidence="10 11">
    <name type="scientific">Idiomarina aquatica</name>
    <dbReference type="NCBI Taxonomy" id="1327752"/>
    <lineage>
        <taxon>Bacteria</taxon>
        <taxon>Pseudomonadati</taxon>
        <taxon>Pseudomonadota</taxon>
        <taxon>Gammaproteobacteria</taxon>
        <taxon>Alteromonadales</taxon>
        <taxon>Idiomarinaceae</taxon>
        <taxon>Idiomarina</taxon>
    </lineage>
</organism>
<reference evidence="11" key="1">
    <citation type="journal article" date="2018" name="Front. Microbiol.">
        <title>Genome-Based Analysis Reveals the Taxonomy and Diversity of the Family Idiomarinaceae.</title>
        <authorList>
            <person name="Liu Y."/>
            <person name="Lai Q."/>
            <person name="Shao Z."/>
        </authorList>
    </citation>
    <scope>NUCLEOTIDE SEQUENCE [LARGE SCALE GENOMIC DNA]</scope>
    <source>
        <strain evidence="11">SN-14</strain>
    </source>
</reference>
<dbReference type="Pfam" id="PF00149">
    <property type="entry name" value="Metallophos"/>
    <property type="match status" value="1"/>
</dbReference>
<keyword evidence="11" id="KW-1185">Reference proteome</keyword>
<evidence type="ECO:0000256" key="6">
    <source>
        <dbReference type="ARBA" id="ARBA00032248"/>
    </source>
</evidence>
<dbReference type="EC" id="3.6.1.41" evidence="3"/>
<evidence type="ECO:0000256" key="7">
    <source>
        <dbReference type="ARBA" id="ARBA00033210"/>
    </source>
</evidence>
<dbReference type="PANTHER" id="PTHR40942:SF4">
    <property type="entry name" value="CYTOCHROME C5"/>
    <property type="match status" value="1"/>
</dbReference>
<evidence type="ECO:0000259" key="9">
    <source>
        <dbReference type="Pfam" id="PF00149"/>
    </source>
</evidence>
<dbReference type="NCBIfam" id="TIGR00668">
    <property type="entry name" value="apaH"/>
    <property type="match status" value="1"/>
</dbReference>
<evidence type="ECO:0000256" key="3">
    <source>
        <dbReference type="ARBA" id="ARBA00012506"/>
    </source>
</evidence>
<evidence type="ECO:0000256" key="2">
    <source>
        <dbReference type="ARBA" id="ARBA00005419"/>
    </source>
</evidence>
<dbReference type="PANTHER" id="PTHR40942">
    <property type="match status" value="1"/>
</dbReference>
<evidence type="ECO:0000313" key="11">
    <source>
        <dbReference type="Proteomes" id="UP000286680"/>
    </source>
</evidence>
<evidence type="ECO:0000256" key="8">
    <source>
        <dbReference type="ARBA" id="ARBA00049417"/>
    </source>
</evidence>
<dbReference type="RefSeq" id="WP_126820131.1">
    <property type="nucleotide sequence ID" value="NZ_PIPS01000003.1"/>
</dbReference>
<dbReference type="AlphaFoldDB" id="A0AA94EDC9"/>
<dbReference type="EMBL" id="PIPS01000003">
    <property type="protein sequence ID" value="RUO42384.1"/>
    <property type="molecule type" value="Genomic_DNA"/>
</dbReference>
<comment type="function">
    <text evidence="1">Hydrolyzes diadenosine 5',5'''-P1,P4-tetraphosphate to yield ADP.</text>
</comment>
<dbReference type="InterPro" id="IPR004617">
    <property type="entry name" value="ApaH"/>
</dbReference>
<dbReference type="Proteomes" id="UP000286680">
    <property type="component" value="Unassembled WGS sequence"/>
</dbReference>
<dbReference type="SUPFAM" id="SSF56300">
    <property type="entry name" value="Metallo-dependent phosphatases"/>
    <property type="match status" value="1"/>
</dbReference>
<accession>A0AA94EDC9</accession>
<evidence type="ECO:0000256" key="1">
    <source>
        <dbReference type="ARBA" id="ARBA00003413"/>
    </source>
</evidence>
<proteinExistence type="inferred from homology"/>
<feature type="domain" description="Calcineurin-like phosphoesterase" evidence="9">
    <location>
        <begin position="1"/>
        <end position="146"/>
    </location>
</feature>
<evidence type="ECO:0000256" key="5">
    <source>
        <dbReference type="ARBA" id="ARBA00031248"/>
    </source>
</evidence>
<gene>
    <name evidence="10" type="ORF">CWE23_09775</name>
</gene>
<comment type="catalytic activity">
    <reaction evidence="8">
        <text>P(1),P(4)-bis(5'-adenosyl) tetraphosphate + H2O = 2 ADP + 2 H(+)</text>
        <dbReference type="Rhea" id="RHEA:24252"/>
        <dbReference type="ChEBI" id="CHEBI:15377"/>
        <dbReference type="ChEBI" id="CHEBI:15378"/>
        <dbReference type="ChEBI" id="CHEBI:58141"/>
        <dbReference type="ChEBI" id="CHEBI:456216"/>
        <dbReference type="EC" id="3.6.1.41"/>
    </reaction>
</comment>
<sequence length="269" mass="30836">MSLYVVGDIQGCYRELMQLLEQVGFSYQTDTLWCVGDIVARGPDSQSALHFFMNAPDGVINSVLGNHDLNLIGILLGQRQANPNDQLDAILSSRQRLDYIDWLRQLPLLHHNSEHNLVISHAGFYPWWTLDDAKKGAFDVERVLKNNDFGIFIKSMFGNQPDKWDSSLAGFDRYRFIVNALTRMRYCTEEGVLNFSEKSHPSDNTDEKLQPWFHYYSQPYRIAFGHWAALMGDTNDDNVIGLDTGCVWGNHMTLWDVDNNVFYQQSAVS</sequence>
<comment type="similarity">
    <text evidence="2">Belongs to the Ap4A hydrolase family.</text>
</comment>